<comment type="caution">
    <text evidence="2">The sequence shown here is derived from an EMBL/GenBank/DDBJ whole genome shotgun (WGS) entry which is preliminary data.</text>
</comment>
<dbReference type="AlphaFoldDB" id="S2E798"/>
<keyword evidence="3" id="KW-1185">Reference proteome</keyword>
<dbReference type="EMBL" id="AHJG01000193">
    <property type="protein sequence ID" value="EPA05351.1"/>
    <property type="molecule type" value="Genomic_DNA"/>
</dbReference>
<evidence type="ECO:0000313" key="2">
    <source>
        <dbReference type="EMBL" id="EPA05351.1"/>
    </source>
</evidence>
<dbReference type="Proteomes" id="UP000014065">
    <property type="component" value="Unassembled WGS sequence"/>
</dbReference>
<dbReference type="GO" id="GO:0006529">
    <property type="term" value="P:asparagine biosynthetic process"/>
    <property type="evidence" value="ECO:0007669"/>
    <property type="project" value="InterPro"/>
</dbReference>
<dbReference type="GO" id="GO:0004066">
    <property type="term" value="F:asparagine synthase (glutamine-hydrolyzing) activity"/>
    <property type="evidence" value="ECO:0007669"/>
    <property type="project" value="InterPro"/>
</dbReference>
<dbReference type="InterPro" id="IPR001962">
    <property type="entry name" value="Asn_synthase"/>
</dbReference>
<dbReference type="InterPro" id="IPR014729">
    <property type="entry name" value="Rossmann-like_a/b/a_fold"/>
</dbReference>
<proteinExistence type="predicted"/>
<name>S2E798_9ARCH</name>
<protein>
    <recommendedName>
        <fullName evidence="1">Asparagine synthetase domain-containing protein</fullName>
    </recommendedName>
</protein>
<organism evidence="2 3">
    <name type="scientific">Candidatus Nitrosarchaeum limnium BG20</name>
    <dbReference type="NCBI Taxonomy" id="859192"/>
    <lineage>
        <taxon>Archaea</taxon>
        <taxon>Nitrososphaerota</taxon>
        <taxon>Nitrososphaeria</taxon>
        <taxon>Nitrosopumilales</taxon>
        <taxon>Nitrosopumilaceae</taxon>
        <taxon>Nitrosarchaeum</taxon>
    </lineage>
</organism>
<evidence type="ECO:0000313" key="3">
    <source>
        <dbReference type="Proteomes" id="UP000014065"/>
    </source>
</evidence>
<reference evidence="2 3" key="1">
    <citation type="journal article" date="2012" name="J. Bacteriol.">
        <title>Genome Sequence of "Candidatus Nitrosoarchaeum limnia" BG20, a Low-Salinity Ammonia-Oxidizing Archaeon from the San Francisco Bay Estuary.</title>
        <authorList>
            <person name="Mosier A.C."/>
            <person name="Allen E.E."/>
            <person name="Kim M."/>
            <person name="Ferriera S."/>
            <person name="Francis C.A."/>
        </authorList>
    </citation>
    <scope>NUCLEOTIDE SEQUENCE [LARGE SCALE GENOMIC DNA]</scope>
    <source>
        <strain evidence="2 3">BG20</strain>
    </source>
</reference>
<gene>
    <name evidence="2" type="ORF">BG20_I0113</name>
</gene>
<feature type="domain" description="Asparagine synthetase" evidence="1">
    <location>
        <begin position="58"/>
        <end position="109"/>
    </location>
</feature>
<dbReference type="RefSeq" id="WP_010192550.1">
    <property type="nucleotide sequence ID" value="NZ_AHJG01000193.1"/>
</dbReference>
<dbReference type="Pfam" id="PF00733">
    <property type="entry name" value="Asn_synthase"/>
    <property type="match status" value="1"/>
</dbReference>
<accession>S2E798</accession>
<dbReference type="Gene3D" id="3.40.50.620">
    <property type="entry name" value="HUPs"/>
    <property type="match status" value="1"/>
</dbReference>
<dbReference type="SUPFAM" id="SSF52402">
    <property type="entry name" value="Adenine nucleotide alpha hydrolases-like"/>
    <property type="match status" value="1"/>
</dbReference>
<sequence>MSLQVNPLSIISILTLRYDLTTTSPIQKLNWTDFSQKKVSNPEKTVQDMISNYYLENLEKKSNVGISLSSGVDSTLLLALLKQAIPKLDVNSFSIRFSDSLDETKNAKKNCR</sequence>
<evidence type="ECO:0000259" key="1">
    <source>
        <dbReference type="Pfam" id="PF00733"/>
    </source>
</evidence>